<evidence type="ECO:0000256" key="3">
    <source>
        <dbReference type="ARBA" id="ARBA00023237"/>
    </source>
</evidence>
<name>A0A4R2T4N1_9PAST</name>
<dbReference type="EMBL" id="SLYB01000002">
    <property type="protein sequence ID" value="TCP97320.1"/>
    <property type="molecule type" value="Genomic_DNA"/>
</dbReference>
<comment type="subcellular location">
    <subcellularLocation>
        <location evidence="1">Cell outer membrane</location>
    </subcellularLocation>
</comment>
<protein>
    <submittedName>
        <fullName evidence="4">Outer membrane receptor protein involved in Fe transport</fullName>
    </submittedName>
</protein>
<comment type="caution">
    <text evidence="4">The sequence shown here is derived from an EMBL/GenBank/DDBJ whole genome shotgun (WGS) entry which is preliminary data.</text>
</comment>
<dbReference type="InterPro" id="IPR036942">
    <property type="entry name" value="Beta-barrel_TonB_sf"/>
</dbReference>
<evidence type="ECO:0000313" key="5">
    <source>
        <dbReference type="Proteomes" id="UP000295763"/>
    </source>
</evidence>
<gene>
    <name evidence="4" type="ORF">EDC44_102124</name>
</gene>
<keyword evidence="3" id="KW-0998">Cell outer membrane</keyword>
<keyword evidence="2" id="KW-0472">Membrane</keyword>
<organism evidence="4 5">
    <name type="scientific">Cricetibacter osteomyelitidis</name>
    <dbReference type="NCBI Taxonomy" id="1521931"/>
    <lineage>
        <taxon>Bacteria</taxon>
        <taxon>Pseudomonadati</taxon>
        <taxon>Pseudomonadota</taxon>
        <taxon>Gammaproteobacteria</taxon>
        <taxon>Pasteurellales</taxon>
        <taxon>Pasteurellaceae</taxon>
        <taxon>Cricetibacter</taxon>
    </lineage>
</organism>
<evidence type="ECO:0000256" key="2">
    <source>
        <dbReference type="ARBA" id="ARBA00023136"/>
    </source>
</evidence>
<keyword evidence="4" id="KW-0675">Receptor</keyword>
<dbReference type="Gene3D" id="2.40.170.20">
    <property type="entry name" value="TonB-dependent receptor, beta-barrel domain"/>
    <property type="match status" value="1"/>
</dbReference>
<dbReference type="GO" id="GO:0009279">
    <property type="term" value="C:cell outer membrane"/>
    <property type="evidence" value="ECO:0007669"/>
    <property type="project" value="UniProtKB-SubCell"/>
</dbReference>
<keyword evidence="5" id="KW-1185">Reference proteome</keyword>
<accession>A0A4R2T4N1</accession>
<evidence type="ECO:0000313" key="4">
    <source>
        <dbReference type="EMBL" id="TCP97320.1"/>
    </source>
</evidence>
<evidence type="ECO:0000256" key="1">
    <source>
        <dbReference type="ARBA" id="ARBA00004442"/>
    </source>
</evidence>
<dbReference type="Proteomes" id="UP000295763">
    <property type="component" value="Unassembled WGS sequence"/>
</dbReference>
<sequence>MPAGGTQSFWLDTGLLKNVEVFDSNISAKYGNFTGGVINAEIKDPSFDRHKGRVFYRTSRDAWAHYFIDEADKEEFYQATKIYNQPQFKKEQYGIEVNQPLNEKAALLFSYNRTESKMPFYDTGLQEWQNQSRMSETYLLKGIYLPENGDLWRATLMYSPHESKYPKQYIKNGYFTNTGGGISFNLDWERDLSWAKMKTQFGYKRTGNEIEHEGGTTYHDYHKTASIDWCSVRNSSGTCIRSRIGGYGTYSTKKETYSVKQDYEVNAFDTGSIEHKIGFGWQVDLANAKYKRDSDVYTYSKYSTTNAANVTNCTECIAGEQYATTRTWFPARNVKAQDNVYSFYLEDSMQWKRLNVIFGLRFDRSQFLSNNDIAPRFSTSYDVFGNKKTHIFAGLNRYYASSILAYKLRNGIGTQITQKRTLSGTSLTDWTTTASTTGSVSNSYDVSGLKTPYSDEILLGFSQKIGNSLWTLKWVHRKGRDQFTRSTEYDSNGKPRYRKLVNGGGSENHSFTLSASSLKPIEFKYAKIDWELGASVTRSKSNNMYYDATSLDHNGVTKAIYDNKWYDIDGLPSLDYNTPWDTFLSINTYFPGLRLNWNQRFSYTAAYTGYTRSTLYCADTTSSRNALCGNYYDGDVYNYVTKKYSNAFILDWRFSYKQLTFKEQFLEITVDINNVLNRKVAISSPTGTTATSGTSYKLGRNFWLGVSYNW</sequence>
<proteinExistence type="predicted"/>
<dbReference type="AlphaFoldDB" id="A0A4R2T4N1"/>
<dbReference type="SUPFAM" id="SSF56935">
    <property type="entry name" value="Porins"/>
    <property type="match status" value="1"/>
</dbReference>
<reference evidence="4 5" key="1">
    <citation type="submission" date="2019-03" db="EMBL/GenBank/DDBJ databases">
        <title>Genomic Encyclopedia of Type Strains, Phase IV (KMG-IV): sequencing the most valuable type-strain genomes for metagenomic binning, comparative biology and taxonomic classification.</title>
        <authorList>
            <person name="Goeker M."/>
        </authorList>
    </citation>
    <scope>NUCLEOTIDE SEQUENCE [LARGE SCALE GENOMIC DNA]</scope>
    <source>
        <strain evidence="4 5">DSM 28404</strain>
    </source>
</reference>